<comment type="caution">
    <text evidence="3">The sequence shown here is derived from an EMBL/GenBank/DDBJ whole genome shotgun (WGS) entry which is preliminary data.</text>
</comment>
<protein>
    <submittedName>
        <fullName evidence="3">ABC1 protein</fullName>
    </submittedName>
</protein>
<reference evidence="4" key="1">
    <citation type="submission" date="2024-07" db="EMBL/GenBank/DDBJ databases">
        <title>Two chromosome-level genome assemblies of Korean endemic species Abeliophyllum distichum and Forsythia ovata (Oleaceae).</title>
        <authorList>
            <person name="Jang H."/>
        </authorList>
    </citation>
    <scope>NUCLEOTIDE SEQUENCE [LARGE SCALE GENOMIC DNA]</scope>
</reference>
<evidence type="ECO:0000259" key="2">
    <source>
        <dbReference type="Pfam" id="PF03109"/>
    </source>
</evidence>
<comment type="similarity">
    <text evidence="1">Belongs to the protein kinase superfamily. ADCK protein kinase family.</text>
</comment>
<accession>A0ABD1UNI3</accession>
<evidence type="ECO:0000313" key="4">
    <source>
        <dbReference type="Proteomes" id="UP001604336"/>
    </source>
</evidence>
<dbReference type="InterPro" id="IPR011009">
    <property type="entry name" value="Kinase-like_dom_sf"/>
</dbReference>
<dbReference type="AlphaFoldDB" id="A0ABD1UNI3"/>
<dbReference type="EMBL" id="JBFOLK010000003">
    <property type="protein sequence ID" value="KAL2526521.1"/>
    <property type="molecule type" value="Genomic_DNA"/>
</dbReference>
<dbReference type="PANTHER" id="PTHR43173:SF19">
    <property type="entry name" value="AARF DOMAIN-CONTAINING PROTEIN KINASE 1"/>
    <property type="match status" value="1"/>
</dbReference>
<dbReference type="Pfam" id="PF03109">
    <property type="entry name" value="ABC1"/>
    <property type="match status" value="1"/>
</dbReference>
<sequence length="496" mass="56056">MCLASAVAVAVSARPGRSGNYEYSLWGLPEGSTERTRVKSEVHSRSALRLQELCFTNGGIYIKLGQHISQLEYLVPAEYVQIMRESMLNRCPVSSYDQVHEVVKNELGGAPDEIFAEFDPVPIASASLAQVHVARTHEGEKVAVKVQHTHMTDTAAADYATVELIVNTLHRLFPSFDYRWLIDEMRESLPKELNFLFEAKNSVKCMDNFRRLSPGIAEYVYAPKVHWNLSTSKLLVMEFIDGAQVNDLKTIQKLGIQPNDVAKLLSLAFAEMMFKHGFVHCDPHAANVLIRPLPSGHRSVFGKRKPQLILLDHGLYKDLDISTRISYASLWKGLIFSDANAIKENSVKLGAGEDLYALFAGILTMRPWNKVIDPAVDHLVVQGSDSDRSELQIYASQYFPQITELLRRLPRVILLMLKTNDCLRAVNRSLMQGSSQETFFIIGRVSSEAIIESKLLQNRSFLSRALVWWEEIQLEVRLFVMQIALWLLKLQKALTL</sequence>
<feature type="domain" description="ABC1 atypical kinase-like" evidence="2">
    <location>
        <begin position="87"/>
        <end position="345"/>
    </location>
</feature>
<proteinExistence type="inferred from homology"/>
<keyword evidence="4" id="KW-1185">Reference proteome</keyword>
<dbReference type="CDD" id="cd13969">
    <property type="entry name" value="ADCK1-like"/>
    <property type="match status" value="1"/>
</dbReference>
<dbReference type="InterPro" id="IPR051130">
    <property type="entry name" value="Mito_struct-func_regulator"/>
</dbReference>
<evidence type="ECO:0000256" key="1">
    <source>
        <dbReference type="ARBA" id="ARBA00009670"/>
    </source>
</evidence>
<gene>
    <name evidence="3" type="ORF">Adt_11575</name>
</gene>
<dbReference type="InterPro" id="IPR045307">
    <property type="entry name" value="ADCK1_dom"/>
</dbReference>
<dbReference type="SUPFAM" id="SSF56112">
    <property type="entry name" value="Protein kinase-like (PK-like)"/>
    <property type="match status" value="1"/>
</dbReference>
<name>A0ABD1UNI3_9LAMI</name>
<dbReference type="Proteomes" id="UP001604336">
    <property type="component" value="Unassembled WGS sequence"/>
</dbReference>
<organism evidence="3 4">
    <name type="scientific">Abeliophyllum distichum</name>
    <dbReference type="NCBI Taxonomy" id="126358"/>
    <lineage>
        <taxon>Eukaryota</taxon>
        <taxon>Viridiplantae</taxon>
        <taxon>Streptophyta</taxon>
        <taxon>Embryophyta</taxon>
        <taxon>Tracheophyta</taxon>
        <taxon>Spermatophyta</taxon>
        <taxon>Magnoliopsida</taxon>
        <taxon>eudicotyledons</taxon>
        <taxon>Gunneridae</taxon>
        <taxon>Pentapetalae</taxon>
        <taxon>asterids</taxon>
        <taxon>lamiids</taxon>
        <taxon>Lamiales</taxon>
        <taxon>Oleaceae</taxon>
        <taxon>Forsythieae</taxon>
        <taxon>Abeliophyllum</taxon>
    </lineage>
</organism>
<dbReference type="PANTHER" id="PTHR43173">
    <property type="entry name" value="ABC1 FAMILY PROTEIN"/>
    <property type="match status" value="1"/>
</dbReference>
<evidence type="ECO:0000313" key="3">
    <source>
        <dbReference type="EMBL" id="KAL2526521.1"/>
    </source>
</evidence>
<dbReference type="InterPro" id="IPR004147">
    <property type="entry name" value="ABC1_dom"/>
</dbReference>